<dbReference type="EMBL" id="CP139960">
    <property type="protein sequence ID" value="WQD39106.1"/>
    <property type="molecule type" value="Genomic_DNA"/>
</dbReference>
<keyword evidence="1" id="KW-1133">Transmembrane helix</keyword>
<keyword evidence="1" id="KW-0812">Transmembrane</keyword>
<evidence type="ECO:0000313" key="2">
    <source>
        <dbReference type="EMBL" id="WQD39106.1"/>
    </source>
</evidence>
<evidence type="ECO:0008006" key="4">
    <source>
        <dbReference type="Google" id="ProtNLM"/>
    </source>
</evidence>
<gene>
    <name evidence="2" type="ORF">U0035_02960</name>
</gene>
<keyword evidence="1" id="KW-0472">Membrane</keyword>
<feature type="transmembrane region" description="Helical" evidence="1">
    <location>
        <begin position="161"/>
        <end position="183"/>
    </location>
</feature>
<reference evidence="2 3" key="1">
    <citation type="submission" date="2023-12" db="EMBL/GenBank/DDBJ databases">
        <title>Genome sequencing and assembly of bacterial species from a model synthetic community.</title>
        <authorList>
            <person name="Hogle S.L."/>
        </authorList>
    </citation>
    <scope>NUCLEOTIDE SEQUENCE [LARGE SCALE GENOMIC DNA]</scope>
    <source>
        <strain evidence="2 3">HAMBI_3031</strain>
    </source>
</reference>
<sequence>MNPWLYSIPLVSALIGWLFNRAVYQQLLNRYLPARKNAIAAMLGEKAGQLLPFSKIEEKIGDAALVEKAMPMIESHIDEFLTVKLPQEIPMLAMFVGNKTTDKIKEVFITQLRALFPKVMGTLVKDLKNTLDIKLAVENEFAKIDIAALLKEKLSGTSRQFALAGLLLGLLTGLLNLLLFYILA</sequence>
<name>A0ABZ0W7I5_9BACT</name>
<dbReference type="RefSeq" id="WP_114793171.1">
    <property type="nucleotide sequence ID" value="NZ_CP139960.1"/>
</dbReference>
<protein>
    <recommendedName>
        <fullName evidence="4">DUF445 family protein</fullName>
    </recommendedName>
</protein>
<keyword evidence="3" id="KW-1185">Reference proteome</keyword>
<proteinExistence type="predicted"/>
<accession>A0ABZ0W7I5</accession>
<evidence type="ECO:0000256" key="1">
    <source>
        <dbReference type="SAM" id="Phobius"/>
    </source>
</evidence>
<evidence type="ECO:0000313" key="3">
    <source>
        <dbReference type="Proteomes" id="UP001325680"/>
    </source>
</evidence>
<dbReference type="Proteomes" id="UP001325680">
    <property type="component" value="Chromosome"/>
</dbReference>
<organism evidence="2 3">
    <name type="scientific">Niabella yanshanensis</name>
    <dbReference type="NCBI Taxonomy" id="577386"/>
    <lineage>
        <taxon>Bacteria</taxon>
        <taxon>Pseudomonadati</taxon>
        <taxon>Bacteroidota</taxon>
        <taxon>Chitinophagia</taxon>
        <taxon>Chitinophagales</taxon>
        <taxon>Chitinophagaceae</taxon>
        <taxon>Niabella</taxon>
    </lineage>
</organism>
<feature type="transmembrane region" description="Helical" evidence="1">
    <location>
        <begin position="6"/>
        <end position="24"/>
    </location>
</feature>